<sequence length="523" mass="57533">MPHASTTAASPASPDVSNSGWDAGLVPQPGFATLGERFFTRLPPAPLPDPVLIDFSEEAGTMLGLDRQAAQAQDFVEVFTGNRIPSWADPLATVYSGHQFGVWAGQLGDGRALRLAEVATADGPLEVQLKGAGRTPYSRMADGRAVLRSSIREFLCSEAMAGLGIPTSRALCITGSNAPVRREEIETAAVVTRLAPSFIRFGHFEHFGARDDIAALRQLADFVIDRFYPQCRAAAQPYAALLREVTVRTADLMADWQAVGFCHGVMNTDNMSILGLTIDYGPFGFLDGFNANHICNHSDTQGRYAYQQQPQIGFWNLHCLAQAMLPLLLDPHGTAAESDDESRQEAAIALAHESLGAFRERYAAAFLARYRAKLGLATTQDNDEQLLAEMFGMLHAQRIDYTLFFRNLAAISSTDDSQDAPVRDLFLDRSAWQAWAASYRQRLQLEHSVDEARSTAMRAVNPKYILRNHLAEIAIRRARENDFSEVARLRQLLSRPFDEQPDMAHYAALPPDWAGGLEVSCSS</sequence>
<proteinExistence type="predicted"/>
<keyword evidence="2" id="KW-1185">Reference proteome</keyword>
<accession>A0ACD3SRE9</accession>
<dbReference type="Proteomes" id="UP000004277">
    <property type="component" value="Unassembled WGS sequence"/>
</dbReference>
<comment type="caution">
    <text evidence="1">The sequence shown here is derived from an EMBL/GenBank/DDBJ whole genome shotgun (WGS) entry which is preliminary data.</text>
</comment>
<protein>
    <submittedName>
        <fullName evidence="1">YdiU family protein</fullName>
    </submittedName>
</protein>
<evidence type="ECO:0000313" key="2">
    <source>
        <dbReference type="Proteomes" id="UP000004277"/>
    </source>
</evidence>
<dbReference type="EMBL" id="AKCV02000015">
    <property type="protein sequence ID" value="TMS58844.1"/>
    <property type="molecule type" value="Genomic_DNA"/>
</dbReference>
<gene>
    <name evidence="1" type="ORF">MW7_009095</name>
</gene>
<reference evidence="1" key="1">
    <citation type="submission" date="2019-05" db="EMBL/GenBank/DDBJ databases">
        <title>Revised genome assembly of Burkholderiaceae (previously Ralstonia) sp. PBA.</title>
        <authorList>
            <person name="Gan H.M."/>
        </authorList>
    </citation>
    <scope>NUCLEOTIDE SEQUENCE</scope>
    <source>
        <strain evidence="1">PBA</strain>
    </source>
</reference>
<evidence type="ECO:0000313" key="1">
    <source>
        <dbReference type="EMBL" id="TMS58844.1"/>
    </source>
</evidence>
<name>A0ACD3SRE9_9BURK</name>
<organism evidence="1 2">
    <name type="scientific">Imbroritus primus</name>
    <dbReference type="NCBI Taxonomy" id="3058603"/>
    <lineage>
        <taxon>Bacteria</taxon>
        <taxon>Pseudomonadati</taxon>
        <taxon>Pseudomonadota</taxon>
        <taxon>Betaproteobacteria</taxon>
        <taxon>Burkholderiales</taxon>
        <taxon>Burkholderiaceae</taxon>
        <taxon>Imbroritus</taxon>
    </lineage>
</organism>